<feature type="chain" id="PRO_5038773691" evidence="1">
    <location>
        <begin position="22"/>
        <end position="303"/>
    </location>
</feature>
<accession>A0A4D7AGQ4</accession>
<name>A0A4D7AGQ4_9FIRM</name>
<proteinExistence type="predicted"/>
<keyword evidence="4" id="KW-1185">Reference proteome</keyword>
<feature type="domain" description="GerMN" evidence="2">
    <location>
        <begin position="204"/>
        <end position="291"/>
    </location>
</feature>
<gene>
    <name evidence="3" type="ORF">EIO64_05640</name>
</gene>
<keyword evidence="1" id="KW-0732">Signal</keyword>
<evidence type="ECO:0000259" key="2">
    <source>
        <dbReference type="SMART" id="SM00909"/>
    </source>
</evidence>
<evidence type="ECO:0000313" key="3">
    <source>
        <dbReference type="EMBL" id="QCI58764.1"/>
    </source>
</evidence>
<dbReference type="RefSeq" id="WP_025545191.1">
    <property type="nucleotide sequence ID" value="NZ_CAUWCU010000011.1"/>
</dbReference>
<dbReference type="EMBL" id="CP034413">
    <property type="protein sequence ID" value="QCI58764.1"/>
    <property type="molecule type" value="Genomic_DNA"/>
</dbReference>
<dbReference type="AlphaFoldDB" id="A0A4D7AGQ4"/>
<dbReference type="InterPro" id="IPR019606">
    <property type="entry name" value="GerMN"/>
</dbReference>
<dbReference type="GeneID" id="89521861"/>
<feature type="domain" description="GerMN" evidence="2">
    <location>
        <begin position="69"/>
        <end position="154"/>
    </location>
</feature>
<evidence type="ECO:0000256" key="1">
    <source>
        <dbReference type="SAM" id="SignalP"/>
    </source>
</evidence>
<sequence length="303" mass="32666">MKKRWIAVLLCAALLAAFGWGQPRISGEGETYDLYFLEADLSDAPGGDALRAEPLYIESGEVRDTRELAEYLVTELLAGPEDAALTSAIPEETTLLSLELDGTRAKVDLSSRYRLLSGVALALADYAITLTLTQLPEISAVSVTVRGQPLAYRDRQIFTARDVLFSSNEDVIDTLNATLYFLDETGGLTPVEMTLDLYEGDTQAGAVVKALLEGTEEKDWLSAIPEGFQVTSVRLEESTCYVDLPTAALPGLPEEADLSLALRALADSLLSLRAVEEVRYLVDGEFASAYGGAAVLEPYLSAA</sequence>
<reference evidence="4" key="1">
    <citation type="submission" date="2018-12" db="EMBL/GenBank/DDBJ databases">
        <title>Dusodibacter welbiota gen. nov., sp. nov., isolated from human faeces and emended description of the Oscillibacter genus.</title>
        <authorList>
            <person name="Le Roy T."/>
            <person name="Van der Smissen P."/>
            <person name="Delzenne N."/>
            <person name="Muccioli G."/>
            <person name="Collet J.F."/>
            <person name="Cani P.D."/>
        </authorList>
    </citation>
    <scope>NUCLEOTIDE SEQUENCE [LARGE SCALE GENOMIC DNA]</scope>
    <source>
        <strain evidence="4">J115</strain>
    </source>
</reference>
<organism evidence="3 4">
    <name type="scientific">Dysosmobacter welbionis</name>
    <dbReference type="NCBI Taxonomy" id="2093857"/>
    <lineage>
        <taxon>Bacteria</taxon>
        <taxon>Bacillati</taxon>
        <taxon>Bacillota</taxon>
        <taxon>Clostridia</taxon>
        <taxon>Eubacteriales</taxon>
        <taxon>Oscillospiraceae</taxon>
        <taxon>Dysosmobacter</taxon>
    </lineage>
</organism>
<dbReference type="KEGG" id="obj:EIO64_05640"/>
<dbReference type="Pfam" id="PF10646">
    <property type="entry name" value="Germane"/>
    <property type="match status" value="2"/>
</dbReference>
<evidence type="ECO:0000313" key="4">
    <source>
        <dbReference type="Proteomes" id="UP000298642"/>
    </source>
</evidence>
<protein>
    <submittedName>
        <fullName evidence="3">GerMN domain-containing protein</fullName>
    </submittedName>
</protein>
<dbReference type="Proteomes" id="UP000298642">
    <property type="component" value="Chromosome"/>
</dbReference>
<feature type="signal peptide" evidence="1">
    <location>
        <begin position="1"/>
        <end position="21"/>
    </location>
</feature>
<dbReference type="SMART" id="SM00909">
    <property type="entry name" value="Germane"/>
    <property type="match status" value="2"/>
</dbReference>